<dbReference type="SUPFAM" id="SSF54001">
    <property type="entry name" value="Cysteine proteinases"/>
    <property type="match status" value="1"/>
</dbReference>
<dbReference type="PANTHER" id="PTHR33490">
    <property type="entry name" value="BLR5614 PROTEIN-RELATED"/>
    <property type="match status" value="1"/>
</dbReference>
<sequence>MAKYKIKHITHYFYNSPVYESINQIMLYPIQDLHQTLHFQSIRITDSPSIEVFKDHYFNQLGVFNILKPHSELSIQSNIVVEVIPIEEPVLEISPSEQWKEIENLKNDFTLKDFLEIEDFDYKKEITEVVNSLVDKGKPVFENAFNISKYIFENFTYKQGVTTIETNIDEIWSLKAGVCQDFAHLLLEMLQIVGLPSRYVSGYICPKNHDLRGEGATHAWVEVFLPTYGWIGIDPTNNCLVSDRHVRLAVGKDFHDCTPVKGIYKGNLEHRLEVTVVVENTDSHISAIYNDFFSDRVEKPSFVSINEIPETVENNNSYWRHMQMQQQQQQQ</sequence>
<dbReference type="InterPro" id="IPR038765">
    <property type="entry name" value="Papain-like_cys_pep_sf"/>
</dbReference>
<dbReference type="InterPro" id="IPR013589">
    <property type="entry name" value="Bac_transglu_N"/>
</dbReference>
<organism evidence="2 3">
    <name type="scientific">Cloacibacterium rupense</name>
    <dbReference type="NCBI Taxonomy" id="517423"/>
    <lineage>
        <taxon>Bacteria</taxon>
        <taxon>Pseudomonadati</taxon>
        <taxon>Bacteroidota</taxon>
        <taxon>Flavobacteriia</taxon>
        <taxon>Flavobacteriales</taxon>
        <taxon>Weeksellaceae</taxon>
    </lineage>
</organism>
<gene>
    <name evidence="2" type="ORF">GCM10010992_07410</name>
</gene>
<keyword evidence="3" id="KW-1185">Reference proteome</keyword>
<evidence type="ECO:0000259" key="1">
    <source>
        <dbReference type="SMART" id="SM00460"/>
    </source>
</evidence>
<accession>A0ABQ2NGX6</accession>
<dbReference type="Proteomes" id="UP000620064">
    <property type="component" value="Unassembled WGS sequence"/>
</dbReference>
<dbReference type="EMBL" id="BMLV01000001">
    <property type="protein sequence ID" value="GGP02551.1"/>
    <property type="molecule type" value="Genomic_DNA"/>
</dbReference>
<dbReference type="Pfam" id="PF01841">
    <property type="entry name" value="Transglut_core"/>
    <property type="match status" value="1"/>
</dbReference>
<dbReference type="InterPro" id="IPR002931">
    <property type="entry name" value="Transglutaminase-like"/>
</dbReference>
<dbReference type="PANTHER" id="PTHR33490:SF6">
    <property type="entry name" value="SLL1049 PROTEIN"/>
    <property type="match status" value="1"/>
</dbReference>
<proteinExistence type="predicted"/>
<reference evidence="3" key="1">
    <citation type="journal article" date="2019" name="Int. J. Syst. Evol. Microbiol.">
        <title>The Global Catalogue of Microorganisms (GCM) 10K type strain sequencing project: providing services to taxonomists for standard genome sequencing and annotation.</title>
        <authorList>
            <consortium name="The Broad Institute Genomics Platform"/>
            <consortium name="The Broad Institute Genome Sequencing Center for Infectious Disease"/>
            <person name="Wu L."/>
            <person name="Ma J."/>
        </authorList>
    </citation>
    <scope>NUCLEOTIDE SEQUENCE [LARGE SCALE GENOMIC DNA]</scope>
    <source>
        <strain evidence="3">CGMCC 1.7656</strain>
    </source>
</reference>
<dbReference type="RefSeq" id="WP_188616727.1">
    <property type="nucleotide sequence ID" value="NZ_BMLV01000001.1"/>
</dbReference>
<dbReference type="Gene3D" id="3.10.620.30">
    <property type="match status" value="1"/>
</dbReference>
<dbReference type="SMART" id="SM00460">
    <property type="entry name" value="TGc"/>
    <property type="match status" value="1"/>
</dbReference>
<feature type="domain" description="Transglutaminase-like" evidence="1">
    <location>
        <begin position="171"/>
        <end position="237"/>
    </location>
</feature>
<protein>
    <submittedName>
        <fullName evidence="2">Transglutaminase</fullName>
    </submittedName>
</protein>
<evidence type="ECO:0000313" key="2">
    <source>
        <dbReference type="EMBL" id="GGP02551.1"/>
    </source>
</evidence>
<evidence type="ECO:0000313" key="3">
    <source>
        <dbReference type="Proteomes" id="UP000620064"/>
    </source>
</evidence>
<dbReference type="Pfam" id="PF08379">
    <property type="entry name" value="Bact_transglu_N"/>
    <property type="match status" value="1"/>
</dbReference>
<comment type="caution">
    <text evidence="2">The sequence shown here is derived from an EMBL/GenBank/DDBJ whole genome shotgun (WGS) entry which is preliminary data.</text>
</comment>
<name>A0ABQ2NGX6_9FLAO</name>